<protein>
    <submittedName>
        <fullName evidence="1">Uncharacterized protein</fullName>
    </submittedName>
</protein>
<dbReference type="AlphaFoldDB" id="A0A5S5BXL2"/>
<dbReference type="RefSeq" id="WP_148783586.1">
    <property type="nucleotide sequence ID" value="NZ_VNHU01000011.1"/>
</dbReference>
<organism evidence="1 2">
    <name type="scientific">Aquimarina intermedia</name>
    <dbReference type="NCBI Taxonomy" id="350814"/>
    <lineage>
        <taxon>Bacteria</taxon>
        <taxon>Pseudomonadati</taxon>
        <taxon>Bacteroidota</taxon>
        <taxon>Flavobacteriia</taxon>
        <taxon>Flavobacteriales</taxon>
        <taxon>Flavobacteriaceae</taxon>
        <taxon>Aquimarina</taxon>
    </lineage>
</organism>
<keyword evidence="2" id="KW-1185">Reference proteome</keyword>
<comment type="caution">
    <text evidence="1">The sequence shown here is derived from an EMBL/GenBank/DDBJ whole genome shotgun (WGS) entry which is preliminary data.</text>
</comment>
<accession>A0A5S5BXL2</accession>
<gene>
    <name evidence="1" type="ORF">BD809_11148</name>
</gene>
<proteinExistence type="predicted"/>
<evidence type="ECO:0000313" key="1">
    <source>
        <dbReference type="EMBL" id="TYP70880.1"/>
    </source>
</evidence>
<dbReference type="Proteomes" id="UP000324376">
    <property type="component" value="Unassembled WGS sequence"/>
</dbReference>
<evidence type="ECO:0000313" key="2">
    <source>
        <dbReference type="Proteomes" id="UP000324376"/>
    </source>
</evidence>
<reference evidence="1 2" key="1">
    <citation type="submission" date="2019-07" db="EMBL/GenBank/DDBJ databases">
        <title>Genomic Encyclopedia of Archaeal and Bacterial Type Strains, Phase II (KMG-II): from individual species to whole genera.</title>
        <authorList>
            <person name="Goeker M."/>
        </authorList>
    </citation>
    <scope>NUCLEOTIDE SEQUENCE [LARGE SCALE GENOMIC DNA]</scope>
    <source>
        <strain evidence="1 2">DSM 17527</strain>
    </source>
</reference>
<dbReference type="EMBL" id="VNHU01000011">
    <property type="protein sequence ID" value="TYP70880.1"/>
    <property type="molecule type" value="Genomic_DNA"/>
</dbReference>
<sequence length="69" mass="8482">MGEIVTVSFKNFSAAQVRDIVEELFENDYYDWYADKTEYRPEEFYETIWTFRIIEKETSIDLEFAYSWI</sequence>
<name>A0A5S5BXL2_9FLAO</name>